<feature type="compositionally biased region" description="Low complexity" evidence="1">
    <location>
        <begin position="71"/>
        <end position="89"/>
    </location>
</feature>
<organism evidence="2 3">
    <name type="scientific">Musa troglodytarum</name>
    <name type="common">fe'i banana</name>
    <dbReference type="NCBI Taxonomy" id="320322"/>
    <lineage>
        <taxon>Eukaryota</taxon>
        <taxon>Viridiplantae</taxon>
        <taxon>Streptophyta</taxon>
        <taxon>Embryophyta</taxon>
        <taxon>Tracheophyta</taxon>
        <taxon>Spermatophyta</taxon>
        <taxon>Magnoliopsida</taxon>
        <taxon>Liliopsida</taxon>
        <taxon>Zingiberales</taxon>
        <taxon>Musaceae</taxon>
        <taxon>Musa</taxon>
    </lineage>
</organism>
<keyword evidence="3" id="KW-1185">Reference proteome</keyword>
<proteinExistence type="predicted"/>
<evidence type="ECO:0000313" key="3">
    <source>
        <dbReference type="Proteomes" id="UP001055439"/>
    </source>
</evidence>
<dbReference type="SUPFAM" id="SSF49723">
    <property type="entry name" value="Lipase/lipooxygenase domain (PLAT/LH2 domain)"/>
    <property type="match status" value="1"/>
</dbReference>
<protein>
    <submittedName>
        <fullName evidence="2">Embryo-specific protein 3, (ATS3)</fullName>
    </submittedName>
</protein>
<dbReference type="AlphaFoldDB" id="A0A9E7JP76"/>
<sequence>MGPSHDYYERGALDAFSGRGPCGLAAPLCRLNLTSDGAGPHHGWFCDYVEVTPRGPTPHAHRHSSMSASGSPPTYRPTASTPPSTAATSPKPPPCRPTAALWSAMAAPRPHHPPRKRVPVMADGDAMPLVWRWRSPRNNHRSLRCSPFELEGWFFFSFSFNFNFRRKSDWKKEVITNNKYQ</sequence>
<dbReference type="Gene3D" id="2.60.60.20">
    <property type="entry name" value="PLAT/LH2 domain"/>
    <property type="match status" value="1"/>
</dbReference>
<reference evidence="2" key="1">
    <citation type="submission" date="2022-05" db="EMBL/GenBank/DDBJ databases">
        <title>The Musa troglodytarum L. genome provides insights into the mechanism of non-climacteric behaviour and enrichment of carotenoids.</title>
        <authorList>
            <person name="Wang J."/>
        </authorList>
    </citation>
    <scope>NUCLEOTIDE SEQUENCE</scope>
    <source>
        <tissue evidence="2">Leaf</tissue>
    </source>
</reference>
<dbReference type="PANTHER" id="PTHR31718">
    <property type="entry name" value="PLAT DOMAIN-CONTAINING PROTEIN"/>
    <property type="match status" value="1"/>
</dbReference>
<gene>
    <name evidence="2" type="ORF">MUK42_26323</name>
</gene>
<evidence type="ECO:0000313" key="2">
    <source>
        <dbReference type="EMBL" id="URD88712.1"/>
    </source>
</evidence>
<dbReference type="OrthoDB" id="5322100at2759"/>
<dbReference type="EMBL" id="CP097504">
    <property type="protein sequence ID" value="URD88712.1"/>
    <property type="molecule type" value="Genomic_DNA"/>
</dbReference>
<name>A0A9E7JP76_9LILI</name>
<evidence type="ECO:0000256" key="1">
    <source>
        <dbReference type="SAM" id="MobiDB-lite"/>
    </source>
</evidence>
<dbReference type="InterPro" id="IPR036392">
    <property type="entry name" value="PLAT/LH2_dom_sf"/>
</dbReference>
<dbReference type="PANTHER" id="PTHR31718:SF47">
    <property type="entry name" value="OS06G0206401 PROTEIN"/>
    <property type="match status" value="1"/>
</dbReference>
<dbReference type="Proteomes" id="UP001055439">
    <property type="component" value="Chromosome 2"/>
</dbReference>
<feature type="region of interest" description="Disordered" evidence="1">
    <location>
        <begin position="56"/>
        <end position="97"/>
    </location>
</feature>
<accession>A0A9E7JP76</accession>